<dbReference type="SUPFAM" id="SSF57184">
    <property type="entry name" value="Growth factor receptor domain"/>
    <property type="match status" value="1"/>
</dbReference>
<dbReference type="SMART" id="SM01411">
    <property type="entry name" value="Ephrin_rec_like"/>
    <property type="match status" value="2"/>
</dbReference>
<dbReference type="EMBL" id="JBIMZQ010000037">
    <property type="protein sequence ID" value="KAL3661161.1"/>
    <property type="molecule type" value="Genomic_DNA"/>
</dbReference>
<dbReference type="Pfam" id="PF07699">
    <property type="entry name" value="Ephrin_rec_like"/>
    <property type="match status" value="1"/>
</dbReference>
<evidence type="ECO:0000313" key="4">
    <source>
        <dbReference type="Proteomes" id="UP001632037"/>
    </source>
</evidence>
<evidence type="ECO:0000313" key="3">
    <source>
        <dbReference type="EMBL" id="KAL3661161.1"/>
    </source>
</evidence>
<evidence type="ECO:0000259" key="2">
    <source>
        <dbReference type="Pfam" id="PF07699"/>
    </source>
</evidence>
<dbReference type="InterPro" id="IPR011641">
    <property type="entry name" value="Tyr-kin_ephrin_A/B_rcpt-like"/>
</dbReference>
<dbReference type="Gene3D" id="2.10.50.10">
    <property type="entry name" value="Tumor Necrosis Factor Receptor, subunit A, domain 2"/>
    <property type="match status" value="2"/>
</dbReference>
<dbReference type="AlphaFoldDB" id="A0ABD3F3R7"/>
<feature type="domain" description="Tyrosine-protein kinase ephrin type A/B receptor-like" evidence="2">
    <location>
        <begin position="48"/>
        <end position="93"/>
    </location>
</feature>
<keyword evidence="4" id="KW-1185">Reference proteome</keyword>
<proteinExistence type="predicted"/>
<gene>
    <name evidence="3" type="ORF">V7S43_013770</name>
</gene>
<feature type="chain" id="PRO_5044778562" description="Tyrosine-protein kinase ephrin type A/B receptor-like domain-containing protein" evidence="1">
    <location>
        <begin position="32"/>
        <end position="204"/>
    </location>
</feature>
<evidence type="ECO:0000256" key="1">
    <source>
        <dbReference type="SAM" id="SignalP"/>
    </source>
</evidence>
<dbReference type="Proteomes" id="UP001632037">
    <property type="component" value="Unassembled WGS sequence"/>
</dbReference>
<keyword evidence="1" id="KW-0732">Signal</keyword>
<name>A0ABD3F3R7_9STRA</name>
<organism evidence="3 4">
    <name type="scientific">Phytophthora oleae</name>
    <dbReference type="NCBI Taxonomy" id="2107226"/>
    <lineage>
        <taxon>Eukaryota</taxon>
        <taxon>Sar</taxon>
        <taxon>Stramenopiles</taxon>
        <taxon>Oomycota</taxon>
        <taxon>Peronosporomycetes</taxon>
        <taxon>Peronosporales</taxon>
        <taxon>Peronosporaceae</taxon>
        <taxon>Phytophthora</taxon>
    </lineage>
</organism>
<sequence>MDRAARLFVHRTIVTVCATLVTFVLFTGVQPSAENCPRGMYRPNGVGTTIGECEFCPRGVYGDSPGLVTKACTASCPKGTYNDKLGAKSILDCKVCPAGVYGSSPGLTTSQCSGPCPNGKYSMTEGLQAMSDCLDCPGFYRGPQGYRGNNIQVTNGGGYPCDTFIYGKTVSKGRDANNDAWMNGYLSQVRNPTNKDKVDNVTPW</sequence>
<dbReference type="InterPro" id="IPR009030">
    <property type="entry name" value="Growth_fac_rcpt_cys_sf"/>
</dbReference>
<accession>A0ABD3F3R7</accession>
<protein>
    <recommendedName>
        <fullName evidence="2">Tyrosine-protein kinase ephrin type A/B receptor-like domain-containing protein</fullName>
    </recommendedName>
</protein>
<feature type="signal peptide" evidence="1">
    <location>
        <begin position="1"/>
        <end position="31"/>
    </location>
</feature>
<comment type="caution">
    <text evidence="3">The sequence shown here is derived from an EMBL/GenBank/DDBJ whole genome shotgun (WGS) entry which is preliminary data.</text>
</comment>
<reference evidence="3 4" key="1">
    <citation type="submission" date="2024-09" db="EMBL/GenBank/DDBJ databases">
        <title>Genome sequencing and assembly of Phytophthora oleae, isolate VK10A, causative agent of rot of olive drupes.</title>
        <authorList>
            <person name="Conti Taguali S."/>
            <person name="Riolo M."/>
            <person name="La Spada F."/>
            <person name="Cacciola S.O."/>
            <person name="Dionisio G."/>
        </authorList>
    </citation>
    <scope>NUCLEOTIDE SEQUENCE [LARGE SCALE GENOMIC DNA]</scope>
    <source>
        <strain evidence="3 4">VK10A</strain>
    </source>
</reference>